<dbReference type="AlphaFoldDB" id="A0A0D0AMX9"/>
<dbReference type="EMBL" id="KN835218">
    <property type="protein sequence ID" value="KIK43201.1"/>
    <property type="molecule type" value="Genomic_DNA"/>
</dbReference>
<keyword evidence="2" id="KW-1185">Reference proteome</keyword>
<organism evidence="1 2">
    <name type="scientific">Suillus luteus UH-Slu-Lm8-n1</name>
    <dbReference type="NCBI Taxonomy" id="930992"/>
    <lineage>
        <taxon>Eukaryota</taxon>
        <taxon>Fungi</taxon>
        <taxon>Dikarya</taxon>
        <taxon>Basidiomycota</taxon>
        <taxon>Agaricomycotina</taxon>
        <taxon>Agaricomycetes</taxon>
        <taxon>Agaricomycetidae</taxon>
        <taxon>Boletales</taxon>
        <taxon>Suillineae</taxon>
        <taxon>Suillaceae</taxon>
        <taxon>Suillus</taxon>
    </lineage>
</organism>
<dbReference type="HOGENOM" id="CLU_3015804_0_0_1"/>
<name>A0A0D0AMX9_9AGAM</name>
<dbReference type="Proteomes" id="UP000054485">
    <property type="component" value="Unassembled WGS sequence"/>
</dbReference>
<reference evidence="2" key="2">
    <citation type="submission" date="2015-01" db="EMBL/GenBank/DDBJ databases">
        <title>Evolutionary Origins and Diversification of the Mycorrhizal Mutualists.</title>
        <authorList>
            <consortium name="DOE Joint Genome Institute"/>
            <consortium name="Mycorrhizal Genomics Consortium"/>
            <person name="Kohler A."/>
            <person name="Kuo A."/>
            <person name="Nagy L.G."/>
            <person name="Floudas D."/>
            <person name="Copeland A."/>
            <person name="Barry K.W."/>
            <person name="Cichocki N."/>
            <person name="Veneault-Fourrey C."/>
            <person name="LaButti K."/>
            <person name="Lindquist E.A."/>
            <person name="Lipzen A."/>
            <person name="Lundell T."/>
            <person name="Morin E."/>
            <person name="Murat C."/>
            <person name="Riley R."/>
            <person name="Ohm R."/>
            <person name="Sun H."/>
            <person name="Tunlid A."/>
            <person name="Henrissat B."/>
            <person name="Grigoriev I.V."/>
            <person name="Hibbett D.S."/>
            <person name="Martin F."/>
        </authorList>
    </citation>
    <scope>NUCLEOTIDE SEQUENCE [LARGE SCALE GENOMIC DNA]</scope>
    <source>
        <strain evidence="2">UH-Slu-Lm8-n1</strain>
    </source>
</reference>
<reference evidence="1 2" key="1">
    <citation type="submission" date="2014-04" db="EMBL/GenBank/DDBJ databases">
        <authorList>
            <consortium name="DOE Joint Genome Institute"/>
            <person name="Kuo A."/>
            <person name="Ruytinx J."/>
            <person name="Rineau F."/>
            <person name="Colpaert J."/>
            <person name="Kohler A."/>
            <person name="Nagy L.G."/>
            <person name="Floudas D."/>
            <person name="Copeland A."/>
            <person name="Barry K.W."/>
            <person name="Cichocki N."/>
            <person name="Veneault-Fourrey C."/>
            <person name="LaButti K."/>
            <person name="Lindquist E.A."/>
            <person name="Lipzen A."/>
            <person name="Lundell T."/>
            <person name="Morin E."/>
            <person name="Murat C."/>
            <person name="Sun H."/>
            <person name="Tunlid A."/>
            <person name="Henrissat B."/>
            <person name="Grigoriev I.V."/>
            <person name="Hibbett D.S."/>
            <person name="Martin F."/>
            <person name="Nordberg H.P."/>
            <person name="Cantor M.N."/>
            <person name="Hua S.X."/>
        </authorList>
    </citation>
    <scope>NUCLEOTIDE SEQUENCE [LARGE SCALE GENOMIC DNA]</scope>
    <source>
        <strain evidence="1 2">UH-Slu-Lm8-n1</strain>
    </source>
</reference>
<proteinExistence type="predicted"/>
<dbReference type="InParanoid" id="A0A0D0AMX9"/>
<evidence type="ECO:0000313" key="2">
    <source>
        <dbReference type="Proteomes" id="UP000054485"/>
    </source>
</evidence>
<sequence>MTSETSSSARSQKRQGFEDGSLEETKMGCITQAARLRVLHIVLFRLDRDPDCSGRC</sequence>
<accession>A0A0D0AMX9</accession>
<evidence type="ECO:0000313" key="1">
    <source>
        <dbReference type="EMBL" id="KIK43201.1"/>
    </source>
</evidence>
<gene>
    <name evidence="1" type="ORF">CY34DRAFT_804059</name>
</gene>
<protein>
    <submittedName>
        <fullName evidence="1">Uncharacterized protein</fullName>
    </submittedName>
</protein>
<dbReference type="OrthoDB" id="10488134at2759"/>